<dbReference type="InterPro" id="IPR004565">
    <property type="entry name" value="OM_lipoprot_LolB"/>
</dbReference>
<keyword evidence="9 13" id="KW-0564">Palmitate</keyword>
<reference evidence="15 16" key="1">
    <citation type="submission" date="2018-05" db="EMBL/GenBank/DDBJ databases">
        <title>Reference genomes for bee gut microbiota database.</title>
        <authorList>
            <person name="Ellegaard K.M."/>
        </authorList>
    </citation>
    <scope>NUCLEOTIDE SEQUENCE [LARGE SCALE GENOMIC DNA]</scope>
    <source>
        <strain evidence="15 16">ESL0182</strain>
    </source>
</reference>
<evidence type="ECO:0000256" key="2">
    <source>
        <dbReference type="ARBA" id="ARBA00009696"/>
    </source>
</evidence>
<evidence type="ECO:0000256" key="12">
    <source>
        <dbReference type="ARBA" id="ARBA00023288"/>
    </source>
</evidence>
<evidence type="ECO:0000256" key="10">
    <source>
        <dbReference type="ARBA" id="ARBA00023186"/>
    </source>
</evidence>
<dbReference type="RefSeq" id="WP_110433575.1">
    <property type="nucleotide sequence ID" value="NZ_QGLR01000010.1"/>
</dbReference>
<evidence type="ECO:0000256" key="13">
    <source>
        <dbReference type="HAMAP-Rule" id="MF_00233"/>
    </source>
</evidence>
<proteinExistence type="inferred from homology"/>
<evidence type="ECO:0000256" key="11">
    <source>
        <dbReference type="ARBA" id="ARBA00023237"/>
    </source>
</evidence>
<dbReference type="InterPro" id="IPR029046">
    <property type="entry name" value="LolA/LolB/LppX"/>
</dbReference>
<dbReference type="OrthoDB" id="9797618at2"/>
<dbReference type="EMBL" id="QGLR01000010">
    <property type="protein sequence ID" value="PXZ06982.1"/>
    <property type="molecule type" value="Genomic_DNA"/>
</dbReference>
<comment type="subunit">
    <text evidence="3 13">Monomer.</text>
</comment>
<evidence type="ECO:0000256" key="14">
    <source>
        <dbReference type="SAM" id="SignalP"/>
    </source>
</evidence>
<evidence type="ECO:0000313" key="15">
    <source>
        <dbReference type="EMBL" id="PXZ06982.1"/>
    </source>
</evidence>
<dbReference type="Gene3D" id="2.50.20.10">
    <property type="entry name" value="Lipoprotein localisation LolA/LolB/LppX"/>
    <property type="match status" value="1"/>
</dbReference>
<name>A0A2V4E1E3_9GAMM</name>
<dbReference type="AlphaFoldDB" id="A0A2V4E1E3"/>
<dbReference type="Pfam" id="PF03550">
    <property type="entry name" value="LolB"/>
    <property type="match status" value="1"/>
</dbReference>
<comment type="subcellular location">
    <subcellularLocation>
        <location evidence="1 13">Cell outer membrane</location>
        <topology evidence="1 13">Lipid-anchor</topology>
    </subcellularLocation>
</comment>
<evidence type="ECO:0000256" key="9">
    <source>
        <dbReference type="ARBA" id="ARBA00023139"/>
    </source>
</evidence>
<organism evidence="15 16">
    <name type="scientific">Gilliamella apicola</name>
    <dbReference type="NCBI Taxonomy" id="1196095"/>
    <lineage>
        <taxon>Bacteria</taxon>
        <taxon>Pseudomonadati</taxon>
        <taxon>Pseudomonadota</taxon>
        <taxon>Gammaproteobacteria</taxon>
        <taxon>Orbales</taxon>
        <taxon>Orbaceae</taxon>
        <taxon>Gilliamella</taxon>
    </lineage>
</organism>
<evidence type="ECO:0000256" key="3">
    <source>
        <dbReference type="ARBA" id="ARBA00011245"/>
    </source>
</evidence>
<keyword evidence="8 13" id="KW-0472">Membrane</keyword>
<evidence type="ECO:0000256" key="4">
    <source>
        <dbReference type="ARBA" id="ARBA00016202"/>
    </source>
</evidence>
<keyword evidence="16" id="KW-1185">Reference proteome</keyword>
<evidence type="ECO:0000256" key="7">
    <source>
        <dbReference type="ARBA" id="ARBA00022927"/>
    </source>
</evidence>
<comment type="function">
    <text evidence="13">Plays a critical role in the incorporation of lipoproteins in the outer membrane after they are released by the LolA protein.</text>
</comment>
<keyword evidence="11 13" id="KW-0998">Cell outer membrane</keyword>
<keyword evidence="12 13" id="KW-0449">Lipoprotein</keyword>
<gene>
    <name evidence="13 15" type="primary">lolB</name>
    <name evidence="15" type="ORF">DKK70_08280</name>
</gene>
<keyword evidence="5 13" id="KW-0813">Transport</keyword>
<keyword evidence="6 13" id="KW-0732">Signal</keyword>
<feature type="signal peptide" evidence="14">
    <location>
        <begin position="1"/>
        <end position="20"/>
    </location>
</feature>
<accession>A0A2V4E1E3</accession>
<dbReference type="PROSITE" id="PS51257">
    <property type="entry name" value="PROKAR_LIPOPROTEIN"/>
    <property type="match status" value="1"/>
</dbReference>
<dbReference type="CDD" id="cd16326">
    <property type="entry name" value="LolB"/>
    <property type="match status" value="1"/>
</dbReference>
<dbReference type="Proteomes" id="UP000247932">
    <property type="component" value="Unassembled WGS sequence"/>
</dbReference>
<dbReference type="SUPFAM" id="SSF89392">
    <property type="entry name" value="Prokaryotic lipoproteins and lipoprotein localization factors"/>
    <property type="match status" value="1"/>
</dbReference>
<evidence type="ECO:0000256" key="5">
    <source>
        <dbReference type="ARBA" id="ARBA00022448"/>
    </source>
</evidence>
<evidence type="ECO:0000313" key="16">
    <source>
        <dbReference type="Proteomes" id="UP000247932"/>
    </source>
</evidence>
<evidence type="ECO:0000256" key="8">
    <source>
        <dbReference type="ARBA" id="ARBA00023136"/>
    </source>
</evidence>
<evidence type="ECO:0000256" key="1">
    <source>
        <dbReference type="ARBA" id="ARBA00004459"/>
    </source>
</evidence>
<comment type="similarity">
    <text evidence="2 13">Belongs to the LolB family.</text>
</comment>
<dbReference type="GO" id="GO:0044874">
    <property type="term" value="P:lipoprotein localization to outer membrane"/>
    <property type="evidence" value="ECO:0007669"/>
    <property type="project" value="UniProtKB-UniRule"/>
</dbReference>
<dbReference type="NCBIfam" id="TIGR00548">
    <property type="entry name" value="lolB"/>
    <property type="match status" value="1"/>
</dbReference>
<evidence type="ECO:0000256" key="6">
    <source>
        <dbReference type="ARBA" id="ARBA00022729"/>
    </source>
</evidence>
<protein>
    <recommendedName>
        <fullName evidence="4 13">Outer-membrane lipoprotein LolB</fullName>
    </recommendedName>
</protein>
<keyword evidence="7 13" id="KW-0653">Protein transport</keyword>
<dbReference type="GO" id="GO:0015031">
    <property type="term" value="P:protein transport"/>
    <property type="evidence" value="ECO:0007669"/>
    <property type="project" value="UniProtKB-KW"/>
</dbReference>
<sequence>MTKIKFALFLILPLMITACQSTKHQTNTSIEQQWQNHRQILEQINSFRVIGTIAHTGTATKSYGRFLIDQQSPDYYEVKLTTPVGTNVLTLKSKPDYAEMIDKSGGYYTDVNVEQLMKKVSNINIPLNSLHNWLKGFSNDSQLDKLDSLGRLVTTSFIQNDNKWQLKIPSYATYTFKNQNIDLPAIIELSQGDELIRLKIIKWTLK</sequence>
<comment type="caution">
    <text evidence="15">The sequence shown here is derived from an EMBL/GenBank/DDBJ whole genome shotgun (WGS) entry which is preliminary data.</text>
</comment>
<dbReference type="GO" id="GO:0009279">
    <property type="term" value="C:cell outer membrane"/>
    <property type="evidence" value="ECO:0007669"/>
    <property type="project" value="UniProtKB-SubCell"/>
</dbReference>
<dbReference type="HAMAP" id="MF_00233">
    <property type="entry name" value="LolB"/>
    <property type="match status" value="1"/>
</dbReference>
<keyword evidence="10 13" id="KW-0143">Chaperone</keyword>
<feature type="chain" id="PRO_5015993185" description="Outer-membrane lipoprotein LolB" evidence="14">
    <location>
        <begin position="21"/>
        <end position="206"/>
    </location>
</feature>